<evidence type="ECO:0000259" key="2">
    <source>
        <dbReference type="Pfam" id="PF21226"/>
    </source>
</evidence>
<dbReference type="EMBL" id="UGXG01000002">
    <property type="protein sequence ID" value="SUG45339.1"/>
    <property type="molecule type" value="Genomic_DNA"/>
</dbReference>
<feature type="domain" description="MalQ N-terminal beta-sandwich" evidence="2">
    <location>
        <begin position="52"/>
        <end position="126"/>
    </location>
</feature>
<accession>A0A379T751</accession>
<sequence>MDNKRLDSAALAAGISPSYINAHGKPQSVSAETRRRLLAAMHGTTTGPQAIVPNVKVYTAGKKMTLPVEGHGEFTWLLTTEEGAHYKGRIVGGKKLNLPTTLPEGYHTLTLTQDEQRTHCRIIVAPQRCYEPQALQEGKKLWGGLHPALYPAFRKKLGYWRFRRFEVDAGRCRETRRRVYRPESDPRALSGESGERQSLQPFVPSLAERDIY</sequence>
<evidence type="ECO:0000256" key="1">
    <source>
        <dbReference type="SAM" id="MobiDB-lite"/>
    </source>
</evidence>
<dbReference type="Pfam" id="PF21226">
    <property type="entry name" value="MalQ_N"/>
    <property type="match status" value="1"/>
</dbReference>
<reference evidence="3 4" key="1">
    <citation type="submission" date="2018-06" db="EMBL/GenBank/DDBJ databases">
        <authorList>
            <consortium name="Pathogen Informatics"/>
            <person name="Doyle S."/>
        </authorList>
    </citation>
    <scope>NUCLEOTIDE SEQUENCE [LARGE SCALE GENOMIC DNA]</scope>
    <source>
        <strain evidence="3 4">NCTC8297</strain>
    </source>
</reference>
<proteinExistence type="predicted"/>
<name>A0A379T751_SALER</name>
<dbReference type="GO" id="GO:0004134">
    <property type="term" value="F:4-alpha-glucanotransferase activity"/>
    <property type="evidence" value="ECO:0007669"/>
    <property type="project" value="UniProtKB-EC"/>
</dbReference>
<feature type="region of interest" description="Disordered" evidence="1">
    <location>
        <begin position="179"/>
        <end position="212"/>
    </location>
</feature>
<organism evidence="3 4">
    <name type="scientific">Salmonella enterica subsp. arizonae</name>
    <dbReference type="NCBI Taxonomy" id="59203"/>
    <lineage>
        <taxon>Bacteria</taxon>
        <taxon>Pseudomonadati</taxon>
        <taxon>Pseudomonadota</taxon>
        <taxon>Gammaproteobacteria</taxon>
        <taxon>Enterobacterales</taxon>
        <taxon>Enterobacteriaceae</taxon>
        <taxon>Salmonella</taxon>
    </lineage>
</organism>
<dbReference type="EC" id="2.4.1.25" evidence="3"/>
<keyword evidence="3" id="KW-0808">Transferase</keyword>
<protein>
    <submittedName>
        <fullName evidence="3">4-alpha-glucanotransferase</fullName>
        <ecNumber evidence="3">2.4.1.25</ecNumber>
    </submittedName>
</protein>
<gene>
    <name evidence="3" type="primary">malQ_1</name>
    <name evidence="3" type="ORF">NCTC8297_00508</name>
</gene>
<evidence type="ECO:0000313" key="4">
    <source>
        <dbReference type="Proteomes" id="UP000254741"/>
    </source>
</evidence>
<keyword evidence="3" id="KW-0328">Glycosyltransferase</keyword>
<dbReference type="InterPro" id="IPR048458">
    <property type="entry name" value="MalQ_N"/>
</dbReference>
<evidence type="ECO:0000313" key="3">
    <source>
        <dbReference type="EMBL" id="SUG45339.1"/>
    </source>
</evidence>
<dbReference type="Proteomes" id="UP000254741">
    <property type="component" value="Unassembled WGS sequence"/>
</dbReference>
<dbReference type="AlphaFoldDB" id="A0A379T751"/>